<dbReference type="GO" id="GO:0016491">
    <property type="term" value="F:oxidoreductase activity"/>
    <property type="evidence" value="ECO:0007669"/>
    <property type="project" value="UniProtKB-KW"/>
</dbReference>
<protein>
    <submittedName>
        <fullName evidence="6">Unannotated protein</fullName>
    </submittedName>
</protein>
<dbReference type="Pfam" id="PF01408">
    <property type="entry name" value="GFO_IDH_MocA"/>
    <property type="match status" value="1"/>
</dbReference>
<dbReference type="SUPFAM" id="SSF51735">
    <property type="entry name" value="NAD(P)-binding Rossmann-fold domains"/>
    <property type="match status" value="1"/>
</dbReference>
<dbReference type="Gene3D" id="3.30.360.10">
    <property type="entry name" value="Dihydrodipicolinate Reductase, domain 2"/>
    <property type="match status" value="1"/>
</dbReference>
<sequence length="327" mass="35631">MSQFKWGIIGTGGIAHAFAKDLTLLEGHSVHAIGSRNQDSAQKFASEFNAPQAYGSYEELAHDQTIDAIYVATPHPSHMENVMQALNAKKPVLCEKPFSVNARQAREMVATAKTNNVALMEAMWARFLPHYAKIREIVASGILGPITTIHADHGQRLADQNITRLVEPSLAGGALLDLGIYPISFAHMILGVPNSITAKAVFTEKGVDAQTSIILDYAQGAQAVLNTSMIVQTPCTAVVAGLNGYLEVDRTFYNPAAMRVTLYDGSITEYPNTYIGHGLREQAAEFARIVKSGERESPILKLEDTVAIMEIMDTVRAQIGLKYPFEN</sequence>
<dbReference type="AlphaFoldDB" id="A0A6J6UST5"/>
<evidence type="ECO:0000313" key="5">
    <source>
        <dbReference type="EMBL" id="CAB4696152.1"/>
    </source>
</evidence>
<dbReference type="InterPro" id="IPR036291">
    <property type="entry name" value="NAD(P)-bd_dom_sf"/>
</dbReference>
<dbReference type="PANTHER" id="PTHR22604:SF105">
    <property type="entry name" value="TRANS-1,2-DIHYDROBENZENE-1,2-DIOL DEHYDROGENASE"/>
    <property type="match status" value="1"/>
</dbReference>
<reference evidence="6" key="1">
    <citation type="submission" date="2020-05" db="EMBL/GenBank/DDBJ databases">
        <authorList>
            <person name="Chiriac C."/>
            <person name="Salcher M."/>
            <person name="Ghai R."/>
            <person name="Kavagutti S V."/>
        </authorList>
    </citation>
    <scope>NUCLEOTIDE SEQUENCE</scope>
</reference>
<evidence type="ECO:0000313" key="8">
    <source>
        <dbReference type="EMBL" id="CAB4854056.1"/>
    </source>
</evidence>
<dbReference type="GO" id="GO:0000166">
    <property type="term" value="F:nucleotide binding"/>
    <property type="evidence" value="ECO:0007669"/>
    <property type="project" value="InterPro"/>
</dbReference>
<evidence type="ECO:0000259" key="4">
    <source>
        <dbReference type="Pfam" id="PF22725"/>
    </source>
</evidence>
<dbReference type="SUPFAM" id="SSF55347">
    <property type="entry name" value="Glyceraldehyde-3-phosphate dehydrogenase-like, C-terminal domain"/>
    <property type="match status" value="1"/>
</dbReference>
<evidence type="ECO:0000313" key="7">
    <source>
        <dbReference type="EMBL" id="CAB4796175.1"/>
    </source>
</evidence>
<evidence type="ECO:0000313" key="10">
    <source>
        <dbReference type="EMBL" id="CAB5044380.1"/>
    </source>
</evidence>
<dbReference type="EMBL" id="CAFBQD010000001">
    <property type="protein sequence ID" value="CAB5044380.1"/>
    <property type="molecule type" value="Genomic_DNA"/>
</dbReference>
<dbReference type="EMBL" id="CAFBOQ010000007">
    <property type="protein sequence ID" value="CAB4980494.1"/>
    <property type="molecule type" value="Genomic_DNA"/>
</dbReference>
<dbReference type="InterPro" id="IPR000683">
    <property type="entry name" value="Gfo/Idh/MocA-like_OxRdtase_N"/>
</dbReference>
<proteinExistence type="inferred from homology"/>
<dbReference type="Pfam" id="PF22725">
    <property type="entry name" value="GFO_IDH_MocA_C3"/>
    <property type="match status" value="1"/>
</dbReference>
<comment type="similarity">
    <text evidence="1">Belongs to the Gfo/Idh/MocA family.</text>
</comment>
<accession>A0A6J6UST5</accession>
<dbReference type="EMBL" id="CAFAAU010000001">
    <property type="protein sequence ID" value="CAB4796175.1"/>
    <property type="molecule type" value="Genomic_DNA"/>
</dbReference>
<evidence type="ECO:0000256" key="1">
    <source>
        <dbReference type="ARBA" id="ARBA00010928"/>
    </source>
</evidence>
<gene>
    <name evidence="5" type="ORF">UFOPK2627_00190</name>
    <name evidence="6" type="ORF">UFOPK2879_00324</name>
    <name evidence="7" type="ORF">UFOPK3078_00039</name>
    <name evidence="8" type="ORF">UFOPK3288_00270</name>
    <name evidence="9" type="ORF">UFOPK3990_00372</name>
    <name evidence="10" type="ORF">UFOPK4245_00114</name>
</gene>
<dbReference type="EMBL" id="CAEZZN010000006">
    <property type="protein sequence ID" value="CAB4761823.1"/>
    <property type="molecule type" value="Genomic_DNA"/>
</dbReference>
<dbReference type="EMBL" id="CAFBLC010000006">
    <property type="protein sequence ID" value="CAB4854056.1"/>
    <property type="molecule type" value="Genomic_DNA"/>
</dbReference>
<dbReference type="EMBL" id="CAEZYA010000003">
    <property type="protein sequence ID" value="CAB4696152.1"/>
    <property type="molecule type" value="Genomic_DNA"/>
</dbReference>
<dbReference type="InterPro" id="IPR055170">
    <property type="entry name" value="GFO_IDH_MocA-like_dom"/>
</dbReference>
<feature type="domain" description="GFO/IDH/MocA-like oxidoreductase" evidence="4">
    <location>
        <begin position="131"/>
        <end position="246"/>
    </location>
</feature>
<dbReference type="PANTHER" id="PTHR22604">
    <property type="entry name" value="OXIDOREDUCTASES"/>
    <property type="match status" value="1"/>
</dbReference>
<evidence type="ECO:0000259" key="3">
    <source>
        <dbReference type="Pfam" id="PF01408"/>
    </source>
</evidence>
<organism evidence="6">
    <name type="scientific">freshwater metagenome</name>
    <dbReference type="NCBI Taxonomy" id="449393"/>
    <lineage>
        <taxon>unclassified sequences</taxon>
        <taxon>metagenomes</taxon>
        <taxon>ecological metagenomes</taxon>
    </lineage>
</organism>
<dbReference type="InterPro" id="IPR050984">
    <property type="entry name" value="Gfo/Idh/MocA_domain"/>
</dbReference>
<name>A0A6J6UST5_9ZZZZ</name>
<dbReference type="Gene3D" id="3.40.50.720">
    <property type="entry name" value="NAD(P)-binding Rossmann-like Domain"/>
    <property type="match status" value="1"/>
</dbReference>
<feature type="domain" description="Gfo/Idh/MocA-like oxidoreductase N-terminal" evidence="3">
    <location>
        <begin position="4"/>
        <end position="121"/>
    </location>
</feature>
<keyword evidence="2" id="KW-0560">Oxidoreductase</keyword>
<evidence type="ECO:0000256" key="2">
    <source>
        <dbReference type="ARBA" id="ARBA00023002"/>
    </source>
</evidence>
<evidence type="ECO:0000313" key="9">
    <source>
        <dbReference type="EMBL" id="CAB4980494.1"/>
    </source>
</evidence>
<evidence type="ECO:0000313" key="6">
    <source>
        <dbReference type="EMBL" id="CAB4761823.1"/>
    </source>
</evidence>